<evidence type="ECO:0000256" key="6">
    <source>
        <dbReference type="ARBA" id="ARBA00022989"/>
    </source>
</evidence>
<dbReference type="Pfam" id="PF00795">
    <property type="entry name" value="CN_hydrolase"/>
    <property type="match status" value="1"/>
</dbReference>
<dbReference type="SUPFAM" id="SSF56317">
    <property type="entry name" value="Carbon-nitrogen hydrolase"/>
    <property type="match status" value="1"/>
</dbReference>
<keyword evidence="5 9" id="KW-0812">Transmembrane</keyword>
<dbReference type="KEGG" id="ajp:AMJAP_0440"/>
<evidence type="ECO:0000259" key="10">
    <source>
        <dbReference type="PROSITE" id="PS50263"/>
    </source>
</evidence>
<comment type="similarity">
    <text evidence="2 9">Belongs to the CN hydrolase family. Apolipoprotein N-acyltransferase subfamily.</text>
</comment>
<keyword evidence="8 9" id="KW-0012">Acyltransferase</keyword>
<keyword evidence="11" id="KW-0449">Lipoprotein</keyword>
<dbReference type="InterPro" id="IPR004563">
    <property type="entry name" value="Apolipo_AcylTrfase"/>
</dbReference>
<dbReference type="HAMAP" id="MF_01148">
    <property type="entry name" value="Lnt"/>
    <property type="match status" value="1"/>
</dbReference>
<proteinExistence type="inferred from homology"/>
<name>A0A7R6P1B6_9GAMM</name>
<evidence type="ECO:0000256" key="9">
    <source>
        <dbReference type="HAMAP-Rule" id="MF_01148"/>
    </source>
</evidence>
<evidence type="ECO:0000313" key="11">
    <source>
        <dbReference type="EMBL" id="BBB25039.1"/>
    </source>
</evidence>
<feature type="transmembrane region" description="Helical" evidence="9">
    <location>
        <begin position="476"/>
        <end position="497"/>
    </location>
</feature>
<dbReference type="NCBIfam" id="TIGR00546">
    <property type="entry name" value="lnt"/>
    <property type="match status" value="1"/>
</dbReference>
<evidence type="ECO:0000256" key="3">
    <source>
        <dbReference type="ARBA" id="ARBA00022475"/>
    </source>
</evidence>
<feature type="transmembrane region" description="Helical" evidence="9">
    <location>
        <begin position="154"/>
        <end position="179"/>
    </location>
</feature>
<feature type="transmembrane region" description="Helical" evidence="9">
    <location>
        <begin position="87"/>
        <end position="110"/>
    </location>
</feature>
<dbReference type="Proteomes" id="UP000595663">
    <property type="component" value="Chromosome"/>
</dbReference>
<evidence type="ECO:0000256" key="8">
    <source>
        <dbReference type="ARBA" id="ARBA00023315"/>
    </source>
</evidence>
<comment type="pathway">
    <text evidence="9">Protein modification; lipoprotein biosynthesis (N-acyl transfer).</text>
</comment>
<feature type="transmembrane region" description="Helical" evidence="9">
    <location>
        <begin position="31"/>
        <end position="49"/>
    </location>
</feature>
<dbReference type="Pfam" id="PF20154">
    <property type="entry name" value="LNT_N"/>
    <property type="match status" value="1"/>
</dbReference>
<evidence type="ECO:0000313" key="12">
    <source>
        <dbReference type="Proteomes" id="UP000595663"/>
    </source>
</evidence>
<dbReference type="GO" id="GO:0005886">
    <property type="term" value="C:plasma membrane"/>
    <property type="evidence" value="ECO:0007669"/>
    <property type="project" value="UniProtKB-SubCell"/>
</dbReference>
<reference evidence="11 12" key="1">
    <citation type="journal article" date="2008" name="Int. J. Syst. Evol. Microbiol.">
        <title>Amphritea japonica sp. nov. and Amphritea balenae sp. nov., isolated from the sediment adjacent to sperm whale carcasses off Kagoshima, Japan.</title>
        <authorList>
            <person name="Miyazaki M."/>
            <person name="Nogi Y."/>
            <person name="Fujiwara Y."/>
            <person name="Kawato M."/>
            <person name="Nagahama T."/>
            <person name="Kubokawa K."/>
            <person name="Horikoshi K."/>
        </authorList>
    </citation>
    <scope>NUCLEOTIDE SEQUENCE [LARGE SCALE GENOMIC DNA]</scope>
    <source>
        <strain evidence="11 12">ATCC BAA-1530</strain>
    </source>
</reference>
<comment type="subcellular location">
    <subcellularLocation>
        <location evidence="1 9">Cell membrane</location>
        <topology evidence="1 9">Multi-pass membrane protein</topology>
    </subcellularLocation>
</comment>
<keyword evidence="6 9" id="KW-1133">Transmembrane helix</keyword>
<dbReference type="UniPathway" id="UPA00666"/>
<evidence type="ECO:0000256" key="1">
    <source>
        <dbReference type="ARBA" id="ARBA00004651"/>
    </source>
</evidence>
<dbReference type="OrthoDB" id="9804277at2"/>
<keyword evidence="12" id="KW-1185">Reference proteome</keyword>
<feature type="transmembrane region" description="Helical" evidence="9">
    <location>
        <begin position="56"/>
        <end position="75"/>
    </location>
</feature>
<dbReference type="RefSeq" id="WP_019620783.1">
    <property type="nucleotide sequence ID" value="NZ_AP014545.1"/>
</dbReference>
<feature type="transmembrane region" description="Helical" evidence="9">
    <location>
        <begin position="7"/>
        <end position="25"/>
    </location>
</feature>
<comment type="function">
    <text evidence="9">Catalyzes the phospholipid dependent N-acylation of the N-terminal cysteine of apolipoprotein, the last step in lipoprotein maturation.</text>
</comment>
<dbReference type="PROSITE" id="PS50263">
    <property type="entry name" value="CN_HYDROLASE"/>
    <property type="match status" value="1"/>
</dbReference>
<dbReference type="Gene3D" id="3.60.110.10">
    <property type="entry name" value="Carbon-nitrogen hydrolase"/>
    <property type="match status" value="1"/>
</dbReference>
<dbReference type="GO" id="GO:0016410">
    <property type="term" value="F:N-acyltransferase activity"/>
    <property type="evidence" value="ECO:0007669"/>
    <property type="project" value="UniProtKB-UniRule"/>
</dbReference>
<keyword evidence="3 9" id="KW-1003">Cell membrane</keyword>
<feature type="domain" description="CN hydrolase" evidence="10">
    <location>
        <begin position="224"/>
        <end position="466"/>
    </location>
</feature>
<dbReference type="PANTHER" id="PTHR38686:SF1">
    <property type="entry name" value="APOLIPOPROTEIN N-ACYLTRANSFERASE"/>
    <property type="match status" value="1"/>
</dbReference>
<dbReference type="EMBL" id="AP014545">
    <property type="protein sequence ID" value="BBB25039.1"/>
    <property type="molecule type" value="Genomic_DNA"/>
</dbReference>
<dbReference type="InterPro" id="IPR036526">
    <property type="entry name" value="C-N_Hydrolase_sf"/>
</dbReference>
<evidence type="ECO:0000256" key="7">
    <source>
        <dbReference type="ARBA" id="ARBA00023136"/>
    </source>
</evidence>
<gene>
    <name evidence="9 11" type="primary">lnt</name>
    <name evidence="11" type="ORF">AMJAP_0440</name>
</gene>
<protein>
    <recommendedName>
        <fullName evidence="9">Apolipoprotein N-acyltransferase</fullName>
        <shortName evidence="9">ALP N-acyltransferase</shortName>
        <ecNumber evidence="9">2.3.1.269</ecNumber>
    </recommendedName>
</protein>
<dbReference type="InterPro" id="IPR003010">
    <property type="entry name" value="C-N_Hydrolase"/>
</dbReference>
<dbReference type="AlphaFoldDB" id="A0A7R6P1B6"/>
<dbReference type="CDD" id="cd07571">
    <property type="entry name" value="ALP_N-acyl_transferase"/>
    <property type="match status" value="1"/>
</dbReference>
<evidence type="ECO:0000256" key="4">
    <source>
        <dbReference type="ARBA" id="ARBA00022679"/>
    </source>
</evidence>
<dbReference type="EC" id="2.3.1.269" evidence="9"/>
<sequence>MANRTAYIFWRVLLCLLAGAIAPFSLAPFDYWYLGGISVALLFLTLHHCSPRVSGWLGWCYGLGFFGTGVSWVFVSIHEHGNAPTLLAGGMTFAFVAALAILFALQCWIYTRFFRNSIGFCALWLLFEWLRSWLLTGFPWLYLGYGLIDTPMAIFAPLGGVWFLSLYVVLVGTLSITFFKRLNHPLQSAAILMLLAIPWVAIQQEKVPQDWTSPVGEPLNVMLVQANIPQEEKWIRSNLENILQTYVDLSQDSDKVDLLIWPETAIPTFYKTASVMLNPLIEQLEQSNTAMISGIPTMYLDPEHPKGRRYTNSLTLFAGGSGSYDKQRLVPFGEYVPLERQLRGLIDFFDLPMSEFSLGSADQPLLEAGEAQIAPFICYEIAYPELVRHNSLNSDLLLTVSNDTWFSHSTAPTQHLQIARMRALETGRWLIRSTNNGISALINPEGMISATIPQYEQAVLVGNVQRMEGLTPYQQWGLLPLQILTGLMLLLGLFTAAPGGRRTHKGI</sequence>
<evidence type="ECO:0000256" key="5">
    <source>
        <dbReference type="ARBA" id="ARBA00022692"/>
    </source>
</evidence>
<evidence type="ECO:0000256" key="2">
    <source>
        <dbReference type="ARBA" id="ARBA00010065"/>
    </source>
</evidence>
<organism evidence="11 12">
    <name type="scientific">Amphritea japonica ATCC BAA-1530</name>
    <dbReference type="NCBI Taxonomy" id="1278309"/>
    <lineage>
        <taxon>Bacteria</taxon>
        <taxon>Pseudomonadati</taxon>
        <taxon>Pseudomonadota</taxon>
        <taxon>Gammaproteobacteria</taxon>
        <taxon>Oceanospirillales</taxon>
        <taxon>Oceanospirillaceae</taxon>
        <taxon>Amphritea</taxon>
    </lineage>
</organism>
<keyword evidence="4 9" id="KW-0808">Transferase</keyword>
<dbReference type="GO" id="GO:0042158">
    <property type="term" value="P:lipoprotein biosynthetic process"/>
    <property type="evidence" value="ECO:0007669"/>
    <property type="project" value="UniProtKB-UniRule"/>
</dbReference>
<feature type="transmembrane region" description="Helical" evidence="9">
    <location>
        <begin position="122"/>
        <end position="142"/>
    </location>
</feature>
<keyword evidence="7 9" id="KW-0472">Membrane</keyword>
<accession>A0A7R6P1B6</accession>
<dbReference type="PANTHER" id="PTHR38686">
    <property type="entry name" value="APOLIPOPROTEIN N-ACYLTRANSFERASE"/>
    <property type="match status" value="1"/>
</dbReference>
<comment type="catalytic activity">
    <reaction evidence="9">
        <text>N-terminal S-1,2-diacyl-sn-glyceryl-L-cysteinyl-[lipoprotein] + a glycerophospholipid = N-acyl-S-1,2-diacyl-sn-glyceryl-L-cysteinyl-[lipoprotein] + a 2-acyl-sn-glycero-3-phospholipid + H(+)</text>
        <dbReference type="Rhea" id="RHEA:48228"/>
        <dbReference type="Rhea" id="RHEA-COMP:14681"/>
        <dbReference type="Rhea" id="RHEA-COMP:14684"/>
        <dbReference type="ChEBI" id="CHEBI:15378"/>
        <dbReference type="ChEBI" id="CHEBI:136912"/>
        <dbReference type="ChEBI" id="CHEBI:140656"/>
        <dbReference type="ChEBI" id="CHEBI:140657"/>
        <dbReference type="ChEBI" id="CHEBI:140660"/>
        <dbReference type="EC" id="2.3.1.269"/>
    </reaction>
</comment>
<dbReference type="InterPro" id="IPR045378">
    <property type="entry name" value="LNT_N"/>
</dbReference>